<keyword evidence="1" id="KW-0732">Signal</keyword>
<sequence>MKKVLKLGLPLGVAALSMASFSTYADIRFNGFASFVVGQNLEDDVADYVGYGDDLSFRNESLFALQAIADLGDGLSATAQIVSRGSDDFDTKFAWAYLSYELSDYTTFRAGRLRLPFYLYSDFLDVGYAYPWVRPSTAMYNLPFSNYDGVSLLHNKLIGEWDVTFNFIAGELEDTFFKDTSPTRGSLNNMFGLSTSFSREWFSGYFTYISGEVDIPVAEVQAFANLATALGASQSATDELLMNGDTGTFIGAGFNIDYDKVSIIGEYSVNNTDDSFRQEDIKAGYLSFGYRVNFSFMPYVSFETYEVEANTSIAAGMPNVVIPALGTQFDGFPLQAATSAIVNGIQQDEYTVTSFGFRYDFHPAAAFKVQYSSVDNDINDFYDAELISAGVDIVF</sequence>
<evidence type="ECO:0000313" key="2">
    <source>
        <dbReference type="EMBL" id="QTH64665.1"/>
    </source>
</evidence>
<evidence type="ECO:0000256" key="1">
    <source>
        <dbReference type="SAM" id="SignalP"/>
    </source>
</evidence>
<dbReference type="Gene3D" id="2.40.160.10">
    <property type="entry name" value="Porin"/>
    <property type="match status" value="1"/>
</dbReference>
<reference evidence="2" key="1">
    <citation type="submission" date="2021-03" db="EMBL/GenBank/DDBJ databases">
        <title>Description of Psychrosphaera ytuae sp. nov. isolated from deep sea sediment of South China Sea.</title>
        <authorList>
            <person name="Zhang J."/>
            <person name="Xu X.-D."/>
        </authorList>
    </citation>
    <scope>NUCLEOTIDE SEQUENCE</scope>
    <source>
        <strain evidence="2">MTZ26</strain>
    </source>
</reference>
<feature type="chain" id="PRO_5036962466" description="Porin domain-containing protein" evidence="1">
    <location>
        <begin position="26"/>
        <end position="395"/>
    </location>
</feature>
<dbReference type="InterPro" id="IPR023614">
    <property type="entry name" value="Porin_dom_sf"/>
</dbReference>
<evidence type="ECO:0008006" key="4">
    <source>
        <dbReference type="Google" id="ProtNLM"/>
    </source>
</evidence>
<keyword evidence="3" id="KW-1185">Reference proteome</keyword>
<gene>
    <name evidence="2" type="ORF">J1N51_04130</name>
</gene>
<protein>
    <recommendedName>
        <fullName evidence="4">Porin domain-containing protein</fullName>
    </recommendedName>
</protein>
<dbReference type="RefSeq" id="WP_208832719.1">
    <property type="nucleotide sequence ID" value="NZ_CP072110.1"/>
</dbReference>
<dbReference type="SUPFAM" id="SSF56935">
    <property type="entry name" value="Porins"/>
    <property type="match status" value="1"/>
</dbReference>
<name>A0A975HIV8_9GAMM</name>
<proteinExistence type="predicted"/>
<dbReference type="AlphaFoldDB" id="A0A975HIV8"/>
<dbReference type="EMBL" id="CP072110">
    <property type="protein sequence ID" value="QTH64665.1"/>
    <property type="molecule type" value="Genomic_DNA"/>
</dbReference>
<organism evidence="2 3">
    <name type="scientific">Psychrosphaera ytuae</name>
    <dbReference type="NCBI Taxonomy" id="2820710"/>
    <lineage>
        <taxon>Bacteria</taxon>
        <taxon>Pseudomonadati</taxon>
        <taxon>Pseudomonadota</taxon>
        <taxon>Gammaproteobacteria</taxon>
        <taxon>Alteromonadales</taxon>
        <taxon>Pseudoalteromonadaceae</taxon>
        <taxon>Psychrosphaera</taxon>
    </lineage>
</organism>
<accession>A0A975HIV8</accession>
<feature type="signal peptide" evidence="1">
    <location>
        <begin position="1"/>
        <end position="25"/>
    </location>
</feature>
<dbReference type="KEGG" id="psym:J1N51_04130"/>
<dbReference type="Proteomes" id="UP000682739">
    <property type="component" value="Chromosome"/>
</dbReference>
<evidence type="ECO:0000313" key="3">
    <source>
        <dbReference type="Proteomes" id="UP000682739"/>
    </source>
</evidence>